<keyword evidence="6 12" id="KW-0862">Zinc</keyword>
<name>A0ABR2Z068_9CHLO</name>
<dbReference type="Gene3D" id="1.25.40.820">
    <property type="match status" value="1"/>
</dbReference>
<accession>A0ABR2Z068</accession>
<keyword evidence="4 12" id="KW-0863">Zinc-finger</keyword>
<keyword evidence="5 12" id="KW-0378">Hydrolase</keyword>
<evidence type="ECO:0000256" key="10">
    <source>
        <dbReference type="ARBA" id="ARBA00048336"/>
    </source>
</evidence>
<comment type="caution">
    <text evidence="15">The sequence shown here is derived from an EMBL/GenBank/DDBJ whole genome shotgun (WGS) entry which is preliminary data.</text>
</comment>
<proteinExistence type="inferred from homology"/>
<dbReference type="PROSITE" id="PS51479">
    <property type="entry name" value="ZF_RTR1"/>
    <property type="match status" value="1"/>
</dbReference>
<comment type="catalytic activity">
    <reaction evidence="9 12">
        <text>O-phospho-L-seryl-[protein] + H2O = L-seryl-[protein] + phosphate</text>
        <dbReference type="Rhea" id="RHEA:20629"/>
        <dbReference type="Rhea" id="RHEA-COMP:9863"/>
        <dbReference type="Rhea" id="RHEA-COMP:11604"/>
        <dbReference type="ChEBI" id="CHEBI:15377"/>
        <dbReference type="ChEBI" id="CHEBI:29999"/>
        <dbReference type="ChEBI" id="CHEBI:43474"/>
        <dbReference type="ChEBI" id="CHEBI:83421"/>
        <dbReference type="EC" id="3.1.3.16"/>
    </reaction>
</comment>
<dbReference type="InterPro" id="IPR039693">
    <property type="entry name" value="Rtr1/RPAP2"/>
</dbReference>
<dbReference type="Proteomes" id="UP001491310">
    <property type="component" value="Unassembled WGS sequence"/>
</dbReference>
<feature type="region of interest" description="Disordered" evidence="13">
    <location>
        <begin position="177"/>
        <end position="258"/>
    </location>
</feature>
<dbReference type="EMBL" id="JALJOT010000002">
    <property type="protein sequence ID" value="KAK9917312.1"/>
    <property type="molecule type" value="Genomic_DNA"/>
</dbReference>
<feature type="domain" description="RTR1-type" evidence="14">
    <location>
        <begin position="17"/>
        <end position="101"/>
    </location>
</feature>
<comment type="subcellular location">
    <subcellularLocation>
        <location evidence="1 12">Nucleus</location>
    </subcellularLocation>
</comment>
<dbReference type="PANTHER" id="PTHR14732:SF0">
    <property type="entry name" value="RNA POLYMERASE II SUBUNIT B1 CTD PHOSPHATASE RPAP2-RELATED"/>
    <property type="match status" value="1"/>
</dbReference>
<dbReference type="Pfam" id="PF04181">
    <property type="entry name" value="RPAP2_Rtr1"/>
    <property type="match status" value="1"/>
</dbReference>
<comment type="function">
    <text evidence="12">Putative RNA polymerase II subunit B1 C-terminal domain (CTD) phosphatase involved in RNA polymerase II transcription regulation.</text>
</comment>
<feature type="compositionally biased region" description="Low complexity" evidence="13">
    <location>
        <begin position="103"/>
        <end position="122"/>
    </location>
</feature>
<keyword evidence="3 12" id="KW-0479">Metal-binding</keyword>
<evidence type="ECO:0000256" key="9">
    <source>
        <dbReference type="ARBA" id="ARBA00047761"/>
    </source>
</evidence>
<evidence type="ECO:0000256" key="2">
    <source>
        <dbReference type="ARBA" id="ARBA00005676"/>
    </source>
</evidence>
<reference evidence="15 16" key="1">
    <citation type="journal article" date="2024" name="Nat. Commun.">
        <title>Phylogenomics reveals the evolutionary origins of lichenization in chlorophyte algae.</title>
        <authorList>
            <person name="Puginier C."/>
            <person name="Libourel C."/>
            <person name="Otte J."/>
            <person name="Skaloud P."/>
            <person name="Haon M."/>
            <person name="Grisel S."/>
            <person name="Petersen M."/>
            <person name="Berrin J.G."/>
            <person name="Delaux P.M."/>
            <person name="Dal Grande F."/>
            <person name="Keller J."/>
        </authorList>
    </citation>
    <scope>NUCLEOTIDE SEQUENCE [LARGE SCALE GENOMIC DNA]</scope>
    <source>
        <strain evidence="15 16">SAG 216-7</strain>
    </source>
</reference>
<evidence type="ECO:0000259" key="14">
    <source>
        <dbReference type="PROSITE" id="PS51479"/>
    </source>
</evidence>
<comment type="similarity">
    <text evidence="2 11 12">Belongs to the RPAP2 family.</text>
</comment>
<gene>
    <name evidence="15" type="ORF">WJX75_003040</name>
</gene>
<keyword evidence="16" id="KW-1185">Reference proteome</keyword>
<evidence type="ECO:0000256" key="11">
    <source>
        <dbReference type="PROSITE-ProRule" id="PRU00812"/>
    </source>
</evidence>
<evidence type="ECO:0000256" key="12">
    <source>
        <dbReference type="RuleBase" id="RU367080"/>
    </source>
</evidence>
<feature type="compositionally biased region" description="Acidic residues" evidence="13">
    <location>
        <begin position="373"/>
        <end position="395"/>
    </location>
</feature>
<evidence type="ECO:0000256" key="7">
    <source>
        <dbReference type="ARBA" id="ARBA00022912"/>
    </source>
</evidence>
<sequence>MERLLEESVETEEALLEAVQHLSGEEHMQVAEERALGGMCGHAACAQPLNAPTPKGSFKVDSRRQPVYKEGDVHFCSSACELAAQRLAARLGTPEAALDRFGSSQASPSQTSAPTTSDQASSLYAAGNDDNPIMLSNVKERDPAELAAQADRDAELALQTLAALRAGMNPGAIEGYVPRGRGVPSQPAAKAAADPAVDAASSAASKLPAIPEDPHDHAGLNRRTAADSHTEGTEAAAKGTEPADASVLDPLPEDAEAPSMPQQPVLVFEVEDADSPLEGTAQDNIAARFGRLKVADGGSVGLPGRQIAQLAQAQQALAAEPTGVEADLSLWRQHLGIAAADDSIAAASPASGQPTAPAEAVAPSTAEPGSEANVDEAAEHDEGAADAEEEEEDDVSYWLSNPPEGFGSQLSQFGRLFTTLDGWVTDATLRFVRRPPGRAGQPEDTPPPEFAQTRMALEGVLARELPAVLAALCVPSLRSAVEVALRQLVATFYLRYAVPSLKEREWQLLTLALLRALAIERLPALQGQFDGRRGVRSLNEMLGDVGSTVEEFDALLEVLLPS</sequence>
<evidence type="ECO:0000256" key="3">
    <source>
        <dbReference type="ARBA" id="ARBA00022723"/>
    </source>
</evidence>
<dbReference type="InterPro" id="IPR038534">
    <property type="entry name" value="Rtr1/RPAP2_sf"/>
</dbReference>
<evidence type="ECO:0000256" key="4">
    <source>
        <dbReference type="ARBA" id="ARBA00022771"/>
    </source>
</evidence>
<evidence type="ECO:0000256" key="6">
    <source>
        <dbReference type="ARBA" id="ARBA00022833"/>
    </source>
</evidence>
<organism evidence="15 16">
    <name type="scientific">Coccomyxa subellipsoidea</name>
    <dbReference type="NCBI Taxonomy" id="248742"/>
    <lineage>
        <taxon>Eukaryota</taxon>
        <taxon>Viridiplantae</taxon>
        <taxon>Chlorophyta</taxon>
        <taxon>core chlorophytes</taxon>
        <taxon>Trebouxiophyceae</taxon>
        <taxon>Trebouxiophyceae incertae sedis</taxon>
        <taxon>Coccomyxaceae</taxon>
        <taxon>Coccomyxa</taxon>
    </lineage>
</organism>
<evidence type="ECO:0000256" key="8">
    <source>
        <dbReference type="ARBA" id="ARBA00023242"/>
    </source>
</evidence>
<keyword evidence="8 12" id="KW-0539">Nucleus</keyword>
<feature type="region of interest" description="Disordered" evidence="13">
    <location>
        <begin position="100"/>
        <end position="135"/>
    </location>
</feature>
<dbReference type="EC" id="3.1.3.16" evidence="12"/>
<dbReference type="InterPro" id="IPR007308">
    <property type="entry name" value="Rtr1/RPAP2_dom"/>
</dbReference>
<feature type="compositionally biased region" description="Basic and acidic residues" evidence="13">
    <location>
        <begin position="212"/>
        <end position="232"/>
    </location>
</feature>
<feature type="region of interest" description="Disordered" evidence="13">
    <location>
        <begin position="346"/>
        <end position="401"/>
    </location>
</feature>
<evidence type="ECO:0000313" key="15">
    <source>
        <dbReference type="EMBL" id="KAK9917312.1"/>
    </source>
</evidence>
<evidence type="ECO:0000256" key="1">
    <source>
        <dbReference type="ARBA" id="ARBA00004123"/>
    </source>
</evidence>
<dbReference type="PANTHER" id="PTHR14732">
    <property type="entry name" value="RNA POLYMERASE II SUBUNIT B1 CTD PHOSPHATASE RPAP2-RELATED"/>
    <property type="match status" value="1"/>
</dbReference>
<evidence type="ECO:0000256" key="13">
    <source>
        <dbReference type="SAM" id="MobiDB-lite"/>
    </source>
</evidence>
<keyword evidence="7 12" id="KW-0904">Protein phosphatase</keyword>
<comment type="catalytic activity">
    <reaction evidence="10 12">
        <text>O-phospho-L-threonyl-[protein] + H2O = L-threonyl-[protein] + phosphate</text>
        <dbReference type="Rhea" id="RHEA:47004"/>
        <dbReference type="Rhea" id="RHEA-COMP:11060"/>
        <dbReference type="Rhea" id="RHEA-COMP:11605"/>
        <dbReference type="ChEBI" id="CHEBI:15377"/>
        <dbReference type="ChEBI" id="CHEBI:30013"/>
        <dbReference type="ChEBI" id="CHEBI:43474"/>
        <dbReference type="ChEBI" id="CHEBI:61977"/>
        <dbReference type="EC" id="3.1.3.16"/>
    </reaction>
</comment>
<evidence type="ECO:0000256" key="5">
    <source>
        <dbReference type="ARBA" id="ARBA00022801"/>
    </source>
</evidence>
<protein>
    <recommendedName>
        <fullName evidence="12">RNA polymerase II subunit B1 CTD phosphatase RPAP2 homolog</fullName>
        <ecNumber evidence="12">3.1.3.16</ecNumber>
    </recommendedName>
</protein>
<evidence type="ECO:0000313" key="16">
    <source>
        <dbReference type="Proteomes" id="UP001491310"/>
    </source>
</evidence>
<feature type="compositionally biased region" description="Low complexity" evidence="13">
    <location>
        <begin position="183"/>
        <end position="206"/>
    </location>
</feature>